<dbReference type="PANTHER" id="PTHR10865">
    <property type="entry name" value="METASTASIS-ASSOCIATED PROTEIN AND MESODERM INDUCTION EARLY RESPONSE PROTEIN"/>
    <property type="match status" value="1"/>
</dbReference>
<protein>
    <submittedName>
        <fullName evidence="9">Mesoderm induction early response protein 1</fullName>
    </submittedName>
</protein>
<name>A0AA35SS14_GEOBA</name>
<dbReference type="SMART" id="SM01189">
    <property type="entry name" value="ELM2"/>
    <property type="match status" value="1"/>
</dbReference>
<dbReference type="SUPFAM" id="SSF46689">
    <property type="entry name" value="Homeodomain-like"/>
    <property type="match status" value="1"/>
</dbReference>
<feature type="compositionally biased region" description="Low complexity" evidence="6">
    <location>
        <begin position="100"/>
        <end position="135"/>
    </location>
</feature>
<dbReference type="SMART" id="SM00717">
    <property type="entry name" value="SANT"/>
    <property type="match status" value="1"/>
</dbReference>
<evidence type="ECO:0000256" key="1">
    <source>
        <dbReference type="ARBA" id="ARBA00022723"/>
    </source>
</evidence>
<dbReference type="GO" id="GO:0042826">
    <property type="term" value="F:histone deacetylase binding"/>
    <property type="evidence" value="ECO:0007669"/>
    <property type="project" value="TreeGrafter"/>
</dbReference>
<keyword evidence="4" id="KW-0238">DNA-binding</keyword>
<dbReference type="PROSITE" id="PS51293">
    <property type="entry name" value="SANT"/>
    <property type="match status" value="1"/>
</dbReference>
<dbReference type="GO" id="GO:0005654">
    <property type="term" value="C:nucleoplasm"/>
    <property type="evidence" value="ECO:0007669"/>
    <property type="project" value="TreeGrafter"/>
</dbReference>
<evidence type="ECO:0000313" key="10">
    <source>
        <dbReference type="Proteomes" id="UP001174909"/>
    </source>
</evidence>
<keyword evidence="5" id="KW-0539">Nucleus</keyword>
<organism evidence="9 10">
    <name type="scientific">Geodia barretti</name>
    <name type="common">Barrett's horny sponge</name>
    <dbReference type="NCBI Taxonomy" id="519541"/>
    <lineage>
        <taxon>Eukaryota</taxon>
        <taxon>Metazoa</taxon>
        <taxon>Porifera</taxon>
        <taxon>Demospongiae</taxon>
        <taxon>Heteroscleromorpha</taxon>
        <taxon>Tetractinellida</taxon>
        <taxon>Astrophorina</taxon>
        <taxon>Geodiidae</taxon>
        <taxon>Geodia</taxon>
    </lineage>
</organism>
<dbReference type="PANTHER" id="PTHR10865:SF28">
    <property type="entry name" value="ELM2 DOMAIN-CONTAINING PROTEIN"/>
    <property type="match status" value="1"/>
</dbReference>
<dbReference type="GO" id="GO:0008270">
    <property type="term" value="F:zinc ion binding"/>
    <property type="evidence" value="ECO:0007669"/>
    <property type="project" value="UniProtKB-KW"/>
</dbReference>
<dbReference type="GO" id="GO:0003714">
    <property type="term" value="F:transcription corepressor activity"/>
    <property type="evidence" value="ECO:0007669"/>
    <property type="project" value="TreeGrafter"/>
</dbReference>
<dbReference type="Proteomes" id="UP001174909">
    <property type="component" value="Unassembled WGS sequence"/>
</dbReference>
<dbReference type="GO" id="GO:0000122">
    <property type="term" value="P:negative regulation of transcription by RNA polymerase II"/>
    <property type="evidence" value="ECO:0007669"/>
    <property type="project" value="TreeGrafter"/>
</dbReference>
<dbReference type="GO" id="GO:0003677">
    <property type="term" value="F:DNA binding"/>
    <property type="evidence" value="ECO:0007669"/>
    <property type="project" value="UniProtKB-KW"/>
</dbReference>
<evidence type="ECO:0000256" key="6">
    <source>
        <dbReference type="SAM" id="MobiDB-lite"/>
    </source>
</evidence>
<dbReference type="AlphaFoldDB" id="A0AA35SS14"/>
<proteinExistence type="predicted"/>
<feature type="domain" description="ELM2" evidence="7">
    <location>
        <begin position="192"/>
        <end position="282"/>
    </location>
</feature>
<sequence>MTVAPLETAIENTPLGVIADGSMLSDGEVGGSLSPGGSVFLTVGGHLLSGDPMLPAGRVGEGVGRGGGSEVRERESRLSGGGERERDPLERSPRLTDGYSSDPQSSSDVQSHTPSSTSLQTSSFSSASSSVSGGSRAFPPHSDLKSRLRPELPERRSMRLMANDEKVDSYFSAFFDDDEGDDEYFPVEEWKQEIRVGPSYQVEVANVSSQEPYSQQRDTPGDSLLWRPRSPEDRVVSYLKTVSTVVKPDSGINSWETEQAMKLLQECDHNVQRAVDVVQEQGLPTGTRQWSEEECSEFEEGLRVSGKDFFQLRKMVPSRSVKELVEFYYIWKKSKRYEDFIIQHGKIGKKKVTLQPGQVFDLMDNYLNMQDSTAPDLHYATTTVYAEHKKETV</sequence>
<dbReference type="Pfam" id="PF01448">
    <property type="entry name" value="ELM2"/>
    <property type="match status" value="1"/>
</dbReference>
<dbReference type="Gene3D" id="4.10.1240.50">
    <property type="match status" value="1"/>
</dbReference>
<keyword evidence="2" id="KW-0863">Zinc-finger</keyword>
<keyword evidence="3" id="KW-0862">Zinc</keyword>
<feature type="region of interest" description="Disordered" evidence="6">
    <location>
        <begin position="52"/>
        <end position="160"/>
    </location>
</feature>
<evidence type="ECO:0000259" key="7">
    <source>
        <dbReference type="PROSITE" id="PS51156"/>
    </source>
</evidence>
<keyword evidence="1" id="KW-0479">Metal-binding</keyword>
<dbReference type="InterPro" id="IPR040138">
    <property type="entry name" value="MIER/MTA"/>
</dbReference>
<evidence type="ECO:0000259" key="8">
    <source>
        <dbReference type="PROSITE" id="PS51293"/>
    </source>
</evidence>
<reference evidence="9" key="1">
    <citation type="submission" date="2023-03" db="EMBL/GenBank/DDBJ databases">
        <authorList>
            <person name="Steffen K."/>
            <person name="Cardenas P."/>
        </authorList>
    </citation>
    <scope>NUCLEOTIDE SEQUENCE</scope>
</reference>
<evidence type="ECO:0000256" key="2">
    <source>
        <dbReference type="ARBA" id="ARBA00022771"/>
    </source>
</evidence>
<gene>
    <name evidence="9" type="ORF">GBAR_LOCUS19324</name>
</gene>
<dbReference type="FunFam" id="1.10.10.60:FF:000012">
    <property type="entry name" value="Metastasis-associated 1 family, member 3"/>
    <property type="match status" value="1"/>
</dbReference>
<dbReference type="PROSITE" id="PS51156">
    <property type="entry name" value="ELM2"/>
    <property type="match status" value="1"/>
</dbReference>
<evidence type="ECO:0000256" key="3">
    <source>
        <dbReference type="ARBA" id="ARBA00022833"/>
    </source>
</evidence>
<accession>A0AA35SS14</accession>
<keyword evidence="10" id="KW-1185">Reference proteome</keyword>
<dbReference type="InterPro" id="IPR017884">
    <property type="entry name" value="SANT_dom"/>
</dbReference>
<evidence type="ECO:0000313" key="9">
    <source>
        <dbReference type="EMBL" id="CAI8034293.1"/>
    </source>
</evidence>
<feature type="compositionally biased region" description="Basic and acidic residues" evidence="6">
    <location>
        <begin position="142"/>
        <end position="160"/>
    </location>
</feature>
<evidence type="ECO:0000256" key="5">
    <source>
        <dbReference type="ARBA" id="ARBA00023242"/>
    </source>
</evidence>
<dbReference type="InterPro" id="IPR000949">
    <property type="entry name" value="ELM2_dom"/>
</dbReference>
<dbReference type="InterPro" id="IPR009057">
    <property type="entry name" value="Homeodomain-like_sf"/>
</dbReference>
<comment type="caution">
    <text evidence="9">The sequence shown here is derived from an EMBL/GenBank/DDBJ whole genome shotgun (WGS) entry which is preliminary data.</text>
</comment>
<evidence type="ECO:0000256" key="4">
    <source>
        <dbReference type="ARBA" id="ARBA00023125"/>
    </source>
</evidence>
<dbReference type="Gene3D" id="1.10.10.60">
    <property type="entry name" value="Homeodomain-like"/>
    <property type="match status" value="1"/>
</dbReference>
<feature type="compositionally biased region" description="Gly residues" evidence="6">
    <location>
        <begin position="59"/>
        <end position="69"/>
    </location>
</feature>
<dbReference type="EMBL" id="CASHTH010002723">
    <property type="protein sequence ID" value="CAI8034293.1"/>
    <property type="molecule type" value="Genomic_DNA"/>
</dbReference>
<dbReference type="InterPro" id="IPR001005">
    <property type="entry name" value="SANT/Myb"/>
</dbReference>
<feature type="compositionally biased region" description="Basic and acidic residues" evidence="6">
    <location>
        <begin position="70"/>
        <end position="94"/>
    </location>
</feature>
<feature type="domain" description="SANT" evidence="8">
    <location>
        <begin position="285"/>
        <end position="336"/>
    </location>
</feature>